<name>A0A3Q9UPY2_9ACTN</name>
<dbReference type="STRING" id="1122997.GCA_000425285_01800"/>
<dbReference type="Proteomes" id="UP000277858">
    <property type="component" value="Chromosome"/>
</dbReference>
<reference evidence="1" key="3">
    <citation type="journal article" date="2019" name="Microorganisms">
        <title>Red-Brown Pigmentation of Acidipropionibacterium jensenii Is Tied to Haemolytic Activity and cyl-Like Gene Cluster.</title>
        <authorList>
            <person name="Deptula P."/>
            <person name="Loivamaa I."/>
            <person name="Smolander O.P."/>
            <person name="Laine P."/>
            <person name="Roberts R.J."/>
            <person name="Piironen V."/>
            <person name="Paulin L."/>
            <person name="Savijoki K."/>
            <person name="Auvinen P."/>
            <person name="Varmanen P."/>
        </authorList>
    </citation>
    <scope>NUCLEOTIDE SEQUENCE</scope>
    <source>
        <strain evidence="1">JS280</strain>
    </source>
</reference>
<dbReference type="Pfam" id="PF10698">
    <property type="entry name" value="DUF2505"/>
    <property type="match status" value="1"/>
</dbReference>
<dbReference type="AlphaFoldDB" id="A0A3Q9UPY2"/>
<reference evidence="2 3" key="2">
    <citation type="submission" date="2018-12" db="EMBL/GenBank/DDBJ databases">
        <authorList>
            <consortium name="Pathogen Informatics"/>
        </authorList>
    </citation>
    <scope>NUCLEOTIDE SEQUENCE [LARGE SCALE GENOMIC DNA]</scope>
    <source>
        <strain evidence="2 3">NCTC13652</strain>
    </source>
</reference>
<evidence type="ECO:0000313" key="1">
    <source>
        <dbReference type="EMBL" id="AZZ39282.1"/>
    </source>
</evidence>
<sequence length="160" mass="16804">MDINTSAQFAADPNTVCAMMTDPSWWQDVYRRIGATTSDVTVTDTGLSLDLALPAPSQVKKFVGETMAAHQDLSWGPAADDGSRKGTLTITPKGLPAKAVGHADLAVGGPGSVITYTGEFTVSIPLVGRKLESTAGPYITRAFDVQQEAGNDYLSARSAQ</sequence>
<accession>A0A3Q9UPY2</accession>
<reference evidence="4" key="1">
    <citation type="submission" date="2017-12" db="EMBL/GenBank/DDBJ databases">
        <title>Whole genome sequencing of Acidipropionibacterium jensenii strains JS279 and JS280.</title>
        <authorList>
            <person name="Deptula P."/>
            <person name="Laine P."/>
            <person name="Smolander O.-P."/>
            <person name="Paulin L."/>
            <person name="Auvinen P."/>
            <person name="Varmanen P."/>
        </authorList>
    </citation>
    <scope>NUCLEOTIDE SEQUENCE [LARGE SCALE GENOMIC DNA]</scope>
    <source>
        <strain evidence="4">JS280</strain>
    </source>
</reference>
<dbReference type="EMBL" id="CP025570">
    <property type="protein sequence ID" value="AZZ39282.1"/>
    <property type="molecule type" value="Genomic_DNA"/>
</dbReference>
<evidence type="ECO:0000313" key="4">
    <source>
        <dbReference type="Proteomes" id="UP000285875"/>
    </source>
</evidence>
<dbReference type="KEGG" id="aji:C0Z10_05430"/>
<gene>
    <name evidence="1" type="ORF">C0Z10_05430</name>
    <name evidence="2" type="ORF">NCTC13652_00959</name>
</gene>
<dbReference type="OrthoDB" id="3266819at2"/>
<proteinExistence type="predicted"/>
<evidence type="ECO:0000313" key="2">
    <source>
        <dbReference type="EMBL" id="VEI02774.1"/>
    </source>
</evidence>
<dbReference type="RefSeq" id="WP_028703310.1">
    <property type="nucleotide sequence ID" value="NZ_CP025570.1"/>
</dbReference>
<protein>
    <submittedName>
        <fullName evidence="1">DUF2505 domain-containing protein</fullName>
    </submittedName>
    <submittedName>
        <fullName evidence="2">Protein of uncharacterized function (DUF2505)</fullName>
    </submittedName>
</protein>
<keyword evidence="3" id="KW-1185">Reference proteome</keyword>
<dbReference type="GeneID" id="82885496"/>
<organism evidence="2 3">
    <name type="scientific">Acidipropionibacterium jensenii</name>
    <dbReference type="NCBI Taxonomy" id="1749"/>
    <lineage>
        <taxon>Bacteria</taxon>
        <taxon>Bacillati</taxon>
        <taxon>Actinomycetota</taxon>
        <taxon>Actinomycetes</taxon>
        <taxon>Propionibacteriales</taxon>
        <taxon>Propionibacteriaceae</taxon>
        <taxon>Acidipropionibacterium</taxon>
    </lineage>
</organism>
<evidence type="ECO:0000313" key="3">
    <source>
        <dbReference type="Proteomes" id="UP000277858"/>
    </source>
</evidence>
<dbReference type="EMBL" id="LR134473">
    <property type="protein sequence ID" value="VEI02774.1"/>
    <property type="molecule type" value="Genomic_DNA"/>
</dbReference>
<dbReference type="InterPro" id="IPR019639">
    <property type="entry name" value="DUF2505"/>
</dbReference>
<dbReference type="Proteomes" id="UP000285875">
    <property type="component" value="Chromosome"/>
</dbReference>